<keyword evidence="1" id="KW-1133">Transmembrane helix</keyword>
<dbReference type="Proteomes" id="UP000198752">
    <property type="component" value="Unassembled WGS sequence"/>
</dbReference>
<gene>
    <name evidence="2" type="ORF">SAMN02982927_01408</name>
</gene>
<evidence type="ECO:0000313" key="3">
    <source>
        <dbReference type="Proteomes" id="UP000198752"/>
    </source>
</evidence>
<reference evidence="3" key="1">
    <citation type="submission" date="2016-10" db="EMBL/GenBank/DDBJ databases">
        <authorList>
            <person name="Varghese N."/>
            <person name="Submissions S."/>
        </authorList>
    </citation>
    <scope>NUCLEOTIDE SEQUENCE [LARGE SCALE GENOMIC DNA]</scope>
    <source>
        <strain evidence="3">ATCC 700379</strain>
    </source>
</reference>
<name>A0A1I2QXS2_9BACL</name>
<evidence type="ECO:0000313" key="2">
    <source>
        <dbReference type="EMBL" id="SFG33265.1"/>
    </source>
</evidence>
<dbReference type="RefSeq" id="WP_093671422.1">
    <property type="nucleotide sequence ID" value="NZ_FOOY01000008.1"/>
</dbReference>
<feature type="transmembrane region" description="Helical" evidence="1">
    <location>
        <begin position="84"/>
        <end position="105"/>
    </location>
</feature>
<dbReference type="STRING" id="269670.SAMN02982927_01408"/>
<feature type="transmembrane region" description="Helical" evidence="1">
    <location>
        <begin position="111"/>
        <end position="134"/>
    </location>
</feature>
<dbReference type="EMBL" id="FOOY01000008">
    <property type="protein sequence ID" value="SFG33265.1"/>
    <property type="molecule type" value="Genomic_DNA"/>
</dbReference>
<evidence type="ECO:0008006" key="4">
    <source>
        <dbReference type="Google" id="ProtNLM"/>
    </source>
</evidence>
<sequence length="146" mass="16876">MKRITDERLILVNLKNFRIAYICQTVGLIAFLIYVGVTSGSRAVTESPIFFVLIVTNTLHAFLQMRVTADVEATEKKRKKPRPYYVFILISLVVGVLMGMISWFIDRQHPSFAWISGTIFFICFLGSFSVMYYLKKKRMDDDDAEE</sequence>
<proteinExistence type="predicted"/>
<organism evidence="2 3">
    <name type="scientific">Sporolactobacillus nakayamae</name>
    <dbReference type="NCBI Taxonomy" id="269670"/>
    <lineage>
        <taxon>Bacteria</taxon>
        <taxon>Bacillati</taxon>
        <taxon>Bacillota</taxon>
        <taxon>Bacilli</taxon>
        <taxon>Bacillales</taxon>
        <taxon>Sporolactobacillaceae</taxon>
        <taxon>Sporolactobacillus</taxon>
    </lineage>
</organism>
<dbReference type="AlphaFoldDB" id="A0A1I2QXS2"/>
<feature type="transmembrane region" description="Helical" evidence="1">
    <location>
        <begin position="20"/>
        <end position="37"/>
    </location>
</feature>
<keyword evidence="1" id="KW-0812">Transmembrane</keyword>
<evidence type="ECO:0000256" key="1">
    <source>
        <dbReference type="SAM" id="Phobius"/>
    </source>
</evidence>
<feature type="transmembrane region" description="Helical" evidence="1">
    <location>
        <begin position="43"/>
        <end position="63"/>
    </location>
</feature>
<keyword evidence="1" id="KW-0472">Membrane</keyword>
<dbReference type="OrthoDB" id="2300382at2"/>
<protein>
    <recommendedName>
        <fullName evidence="4">Branched-chain amino acid ABC transporter substrate-binding protein</fullName>
    </recommendedName>
</protein>
<accession>A0A1I2QXS2</accession>
<keyword evidence="3" id="KW-1185">Reference proteome</keyword>